<dbReference type="GO" id="GO:0006508">
    <property type="term" value="P:proteolysis"/>
    <property type="evidence" value="ECO:0007669"/>
    <property type="project" value="InterPro"/>
</dbReference>
<name>A0A1M7Y5B1_9BACT</name>
<dbReference type="Gene3D" id="3.40.50.10390">
    <property type="entry name" value="Gingipain r, domain 1"/>
    <property type="match status" value="1"/>
</dbReference>
<dbReference type="Gene3D" id="2.60.40.3800">
    <property type="match status" value="1"/>
</dbReference>
<dbReference type="InterPro" id="IPR029030">
    <property type="entry name" value="Caspase-like_dom_sf"/>
</dbReference>
<dbReference type="STRING" id="1121416.SAMN02745220_01938"/>
<sequence length="919" mass="103504">MKKLAQHVFFSRYDLTIRPTPFGTHFSLKGCLVKGRPGAPALPVRNIRIALPPDTGVTAFRVEIVTTTLVTQQPTMIACIQPLPDPVWLGLETVEADGGKRFLPEENLYRQVMDGKKERVVMGGPMQVGNIPIATFDIFPLGYRKDGTVELIEHLILHLLLDKDEAIFVKPQITKSQRYKEHSLVHDMVINPERVLKTPLQLKKMRKPEDVLSEVIPFPKGPLVGAGPPVPVPKQVDYLIITDNDKWNSQAMASTGPAGDLVAEFQRLAAHKKARGYRTHIARVRDIVDGGYGNFSAGARDLQEIIRNFLKQFVIQKGVEFLLLGGDVSIIPPRQACASAWGRIELGSLADKNTSEWKGSYLGMRVDTNHFGQTTHFLTNYLTGELIPYDASGTSNATTIGWYHTTSDTFATRSAAPTQWIRVNGPEAHIKGEMVWYTPTNMLPTDMYFSSLYGQHYNTPGRHDWDRLNNGLYGQHNHTAIDLDGVDFTVDVAVGRAPVESVDEARIFVDKVIAYDNWGKDHVSSDYNRFKRMLFVAEHWARYFHSVIPQAGNSFPPANNRFTTFAADGYALIHDESFIGDNCGDKIICNYSDSSCKVLDYNLEAKNGTPGWYFAKSANNLQPSYWVLDLWLIKIKLPTPTPWIVVYGPPADIAPMSYDIDREETDSSVTQQEELRTWLKNNFSRINQVDRLYSDVTDMPPGSTSGATLKKLTTENLEAALNTGPHFVSLTGHGNWTGVAHLNHALIGRLVNGPKTFIAFADSCLTGKFDENDAIGESLVKKEDGGAVAYIGNSRYSWIGVGDDFRFEFFKCMKYWRSIGNLNDSRCTFRNDTNYWQYQLWTILEQTLFGDPEMNVYRTDEDAYPRFIGNHNTMELHQSTCQWVKKMANWNKRYYDSIEEGINLGYDGCAFCLKAYNHG</sequence>
<dbReference type="AlphaFoldDB" id="A0A1M7Y5B1"/>
<accession>A0A1M7Y5B1</accession>
<feature type="domain" description="Gingipain" evidence="2">
    <location>
        <begin position="238"/>
        <end position="856"/>
    </location>
</feature>
<dbReference type="GO" id="GO:0008234">
    <property type="term" value="F:cysteine-type peptidase activity"/>
    <property type="evidence" value="ECO:0007669"/>
    <property type="project" value="InterPro"/>
</dbReference>
<gene>
    <name evidence="3" type="ORF">SAMN02745220_01938</name>
</gene>
<evidence type="ECO:0000313" key="4">
    <source>
        <dbReference type="Proteomes" id="UP000184603"/>
    </source>
</evidence>
<dbReference type="InterPro" id="IPR001769">
    <property type="entry name" value="Gingipain"/>
</dbReference>
<keyword evidence="1" id="KW-0732">Signal</keyword>
<protein>
    <submittedName>
        <fullName evidence="3">Peptidase family C25</fullName>
    </submittedName>
</protein>
<evidence type="ECO:0000259" key="2">
    <source>
        <dbReference type="Pfam" id="PF01364"/>
    </source>
</evidence>
<dbReference type="Proteomes" id="UP000184603">
    <property type="component" value="Unassembled WGS sequence"/>
</dbReference>
<dbReference type="InterPro" id="IPR029031">
    <property type="entry name" value="Gingipain_N_sf"/>
</dbReference>
<dbReference type="SUPFAM" id="SSF52129">
    <property type="entry name" value="Caspase-like"/>
    <property type="match status" value="2"/>
</dbReference>
<dbReference type="EMBL" id="FRFE01000007">
    <property type="protein sequence ID" value="SHO47613.1"/>
    <property type="molecule type" value="Genomic_DNA"/>
</dbReference>
<dbReference type="Pfam" id="PF01364">
    <property type="entry name" value="Peptidase_C25"/>
    <property type="match status" value="1"/>
</dbReference>
<evidence type="ECO:0000313" key="3">
    <source>
        <dbReference type="EMBL" id="SHO47613.1"/>
    </source>
</evidence>
<organism evidence="3 4">
    <name type="scientific">Desulfopila aestuarii DSM 18488</name>
    <dbReference type="NCBI Taxonomy" id="1121416"/>
    <lineage>
        <taxon>Bacteria</taxon>
        <taxon>Pseudomonadati</taxon>
        <taxon>Thermodesulfobacteriota</taxon>
        <taxon>Desulfobulbia</taxon>
        <taxon>Desulfobulbales</taxon>
        <taxon>Desulfocapsaceae</taxon>
        <taxon>Desulfopila</taxon>
    </lineage>
</organism>
<proteinExistence type="predicted"/>
<reference evidence="3 4" key="1">
    <citation type="submission" date="2016-12" db="EMBL/GenBank/DDBJ databases">
        <authorList>
            <person name="Song W.-J."/>
            <person name="Kurnit D.M."/>
        </authorList>
    </citation>
    <scope>NUCLEOTIDE SEQUENCE [LARGE SCALE GENOMIC DNA]</scope>
    <source>
        <strain evidence="3 4">DSM 18488</strain>
    </source>
</reference>
<evidence type="ECO:0000256" key="1">
    <source>
        <dbReference type="ARBA" id="ARBA00022729"/>
    </source>
</evidence>
<dbReference type="OrthoDB" id="9811535at2"/>
<dbReference type="RefSeq" id="WP_073613239.1">
    <property type="nucleotide sequence ID" value="NZ_FRFE01000007.1"/>
</dbReference>
<dbReference type="Gene3D" id="3.40.50.1460">
    <property type="match status" value="1"/>
</dbReference>
<keyword evidence="4" id="KW-1185">Reference proteome</keyword>
<dbReference type="InterPro" id="IPR038490">
    <property type="entry name" value="Gingipain_propep_sf"/>
</dbReference>